<evidence type="ECO:0000256" key="4">
    <source>
        <dbReference type="SAM" id="MobiDB-lite"/>
    </source>
</evidence>
<dbReference type="Gene3D" id="3.30.70.330">
    <property type="match status" value="5"/>
</dbReference>
<dbReference type="InterPro" id="IPR050666">
    <property type="entry name" value="ESRP"/>
</dbReference>
<dbReference type="GO" id="GO:0003723">
    <property type="term" value="F:RNA binding"/>
    <property type="evidence" value="ECO:0007669"/>
    <property type="project" value="UniProtKB-UniRule"/>
</dbReference>
<dbReference type="SMART" id="SM00360">
    <property type="entry name" value="RRM"/>
    <property type="match status" value="5"/>
</dbReference>
<organism evidence="6 7">
    <name type="scientific">Glossina brevipalpis</name>
    <dbReference type="NCBI Taxonomy" id="37001"/>
    <lineage>
        <taxon>Eukaryota</taxon>
        <taxon>Metazoa</taxon>
        <taxon>Ecdysozoa</taxon>
        <taxon>Arthropoda</taxon>
        <taxon>Hexapoda</taxon>
        <taxon>Insecta</taxon>
        <taxon>Pterygota</taxon>
        <taxon>Neoptera</taxon>
        <taxon>Endopterygota</taxon>
        <taxon>Diptera</taxon>
        <taxon>Brachycera</taxon>
        <taxon>Muscomorpha</taxon>
        <taxon>Hippoboscoidea</taxon>
        <taxon>Glossinidae</taxon>
        <taxon>Glossina</taxon>
    </lineage>
</organism>
<dbReference type="VEuPathDB" id="VectorBase:GBRI018609"/>
<feature type="compositionally biased region" description="Basic and acidic residues" evidence="4">
    <location>
        <begin position="852"/>
        <end position="875"/>
    </location>
</feature>
<dbReference type="AlphaFoldDB" id="A0A1A9WG81"/>
<feature type="region of interest" description="Disordered" evidence="4">
    <location>
        <begin position="1018"/>
        <end position="1093"/>
    </location>
</feature>
<feature type="region of interest" description="Disordered" evidence="4">
    <location>
        <begin position="757"/>
        <end position="818"/>
    </location>
</feature>
<feature type="domain" description="RRM" evidence="5">
    <location>
        <begin position="3"/>
        <end position="79"/>
    </location>
</feature>
<evidence type="ECO:0000313" key="6">
    <source>
        <dbReference type="EnsemblMetazoa" id="GBRI018609-PA"/>
    </source>
</evidence>
<dbReference type="EnsemblMetazoa" id="GBRI018609-RA">
    <property type="protein sequence ID" value="GBRI018609-PA"/>
    <property type="gene ID" value="GBRI018609"/>
</dbReference>
<dbReference type="PROSITE" id="PS50102">
    <property type="entry name" value="RRM"/>
    <property type="match status" value="4"/>
</dbReference>
<feature type="compositionally biased region" description="Basic and acidic residues" evidence="4">
    <location>
        <begin position="233"/>
        <end position="265"/>
    </location>
</feature>
<evidence type="ECO:0000256" key="3">
    <source>
        <dbReference type="PROSITE-ProRule" id="PRU00176"/>
    </source>
</evidence>
<dbReference type="InterPro" id="IPR000504">
    <property type="entry name" value="RRM_dom"/>
</dbReference>
<feature type="compositionally biased region" description="Polar residues" evidence="4">
    <location>
        <begin position="1078"/>
        <end position="1090"/>
    </location>
</feature>
<protein>
    <recommendedName>
        <fullName evidence="5">RRM domain-containing protein</fullName>
    </recommendedName>
</protein>
<accession>A0A1A9WG81</accession>
<evidence type="ECO:0000313" key="7">
    <source>
        <dbReference type="Proteomes" id="UP000091820"/>
    </source>
</evidence>
<evidence type="ECO:0000259" key="5">
    <source>
        <dbReference type="PROSITE" id="PS50102"/>
    </source>
</evidence>
<dbReference type="CDD" id="cd12510">
    <property type="entry name" value="RRM1_RBM12_like"/>
    <property type="match status" value="1"/>
</dbReference>
<dbReference type="SUPFAM" id="SSF54928">
    <property type="entry name" value="RNA-binding domain, RBD"/>
    <property type="match status" value="4"/>
</dbReference>
<dbReference type="Pfam" id="PF00076">
    <property type="entry name" value="RRM_1"/>
    <property type="match status" value="2"/>
</dbReference>
<feature type="domain" description="RRM" evidence="5">
    <location>
        <begin position="917"/>
        <end position="995"/>
    </location>
</feature>
<reference evidence="7" key="1">
    <citation type="submission" date="2014-03" db="EMBL/GenBank/DDBJ databases">
        <authorList>
            <person name="Aksoy S."/>
            <person name="Warren W."/>
            <person name="Wilson R.K."/>
        </authorList>
    </citation>
    <scope>NUCLEOTIDE SEQUENCE [LARGE SCALE GENOMIC DNA]</scope>
    <source>
        <strain evidence="7">IAEA</strain>
    </source>
</reference>
<reference evidence="6" key="2">
    <citation type="submission" date="2020-05" db="UniProtKB">
        <authorList>
            <consortium name="EnsemblMetazoa"/>
        </authorList>
    </citation>
    <scope>IDENTIFICATION</scope>
    <source>
        <strain evidence="6">IAEA</strain>
    </source>
</reference>
<dbReference type="CDD" id="cd00590">
    <property type="entry name" value="RRM_SF"/>
    <property type="match status" value="1"/>
</dbReference>
<dbReference type="PANTHER" id="PTHR13976">
    <property type="entry name" value="HETEROGENEOUS NUCLEAR RIBONUCLEOPROTEIN-RELATED"/>
    <property type="match status" value="1"/>
</dbReference>
<proteinExistence type="predicted"/>
<dbReference type="CDD" id="cd12254">
    <property type="entry name" value="RRM_hnRNPH_ESRPs_RBM12_like"/>
    <property type="match status" value="2"/>
</dbReference>
<evidence type="ECO:0000256" key="2">
    <source>
        <dbReference type="ARBA" id="ARBA00022884"/>
    </source>
</evidence>
<feature type="compositionally biased region" description="Basic and acidic residues" evidence="4">
    <location>
        <begin position="757"/>
        <end position="766"/>
    </location>
</feature>
<keyword evidence="2 3" id="KW-0694">RNA-binding</keyword>
<dbReference type="Proteomes" id="UP000091820">
    <property type="component" value="Unassembled WGS sequence"/>
</dbReference>
<feature type="region of interest" description="Disordered" evidence="4">
    <location>
        <begin position="158"/>
        <end position="284"/>
    </location>
</feature>
<feature type="compositionally biased region" description="Low complexity" evidence="4">
    <location>
        <begin position="881"/>
        <end position="904"/>
    </location>
</feature>
<feature type="compositionally biased region" description="Polar residues" evidence="4">
    <location>
        <begin position="167"/>
        <end position="179"/>
    </location>
</feature>
<feature type="compositionally biased region" description="Basic and acidic residues" evidence="4">
    <location>
        <begin position="211"/>
        <end position="223"/>
    </location>
</feature>
<feature type="compositionally biased region" description="Basic and acidic residues" evidence="4">
    <location>
        <begin position="180"/>
        <end position="190"/>
    </location>
</feature>
<dbReference type="InterPro" id="IPR035979">
    <property type="entry name" value="RBD_domain_sf"/>
</dbReference>
<keyword evidence="7" id="KW-1185">Reference proteome</keyword>
<evidence type="ECO:0000256" key="1">
    <source>
        <dbReference type="ARBA" id="ARBA00022737"/>
    </source>
</evidence>
<sequence length="1177" mass="132444">MSVIIRLQNLPWSANALDIRQFFKGLSIPDGGVHIVGGEMGDAFIAFSTDEDARLAMMRDREPINGVQVRLLLSSRAEMQKVIETARQQSLLALKGAAAVIAPKVNTPTVQTSTATAATTAPIPPQPPVITASSFQSILSTSSFLAYQQQAGIKLVPDPVNKHSEDSVTAVQHNTVESNPTRERRRSTSRDRRRSRSRSRERSSGRRRREQSRSRSREREWRSSKRSRRSRSRERSRDRSRERSHEKSRDRNRLRISRDYDREPRSSSTRISEQESKPKQLHISPWSIPLTNTYQNNYSVETNNTLSNLSQLNQTQNIGGASNTEQSLKKSIENLSGTLQANASTTCLTAFQNCSTDEPRTKLPSSSNNYSLSNFLTGSNSSTDVFKTFSLQNPYTTLSTSMTQDPLKNSVTAITTKSSTIPGIFVEKKSDVNAPATNIFPTVVTSGSLPQEPITFASTNPYEKMYPTLFAQAAALNSGQKLQPNTNVQTTVAETNPLPVGSESKHKELSTTCIKITNMCGSTTYSDLRKFFAGFFIPHNGIKMINDKHGLRIGVAYVQFSRQNSVPKALCRNNTMLKNKLVSIVSVSEDEFDKAEDSYRPMQRDKTHYGGDHDGINFTNDGMSSSTGANQPKNQPYSVLYIEDIPSLATEQDIMKMFSSYTLYDILLICSPENRREYVAYVRFSREEDAKAAFEDRSRHQIGYRRVRVRPGDLEDMDRAKEKIRLANEQLIKEEQAAAEELAKLKEKNKKLENENIKDIESMDLTRDDDDDENTIGEHHQQQQKSENDEDDEVEMNNHQTLERNNTNDEKYKTHGAGNEYEKSCLDSVNYNKESDTASGRNGVPSLFDLNLDTRKETRDNAPNDPRLRKQRETSDNTSCSQPQSSSSSNNNFNNFNPNFNSQQNSGQYFSNSIEKNFVILKNCEYNTRINDVAQLFLSGNLALKHVELLRNDRQLPTGEFIVEFRKTLDAETAVKNFHNIQFRNRGLRVYPVTPQEIADRLGKPFLHYFPGGNGPRTNDSANINFNSNQDSSNNNNFPTNSLFNNNRGGLNNARGSGGNPFSGPMRNNARNDHSSDGAGSSNENESNGTGIPEKFNRPGCVLAMENVPYKAQIKDILYFFNEFDLTPDDVIRRFNDDGSPTGDARVAFATAETARAAFASRRRKQIFKRTIHLKIL</sequence>
<feature type="domain" description="RRM" evidence="5">
    <location>
        <begin position="512"/>
        <end position="589"/>
    </location>
</feature>
<dbReference type="STRING" id="37001.A0A1A9WG81"/>
<dbReference type="InterPro" id="IPR012677">
    <property type="entry name" value="Nucleotide-bd_a/b_plait_sf"/>
</dbReference>
<name>A0A1A9WG81_9MUSC</name>
<feature type="region of interest" description="Disordered" evidence="4">
    <location>
        <begin position="833"/>
        <end position="904"/>
    </location>
</feature>
<keyword evidence="1" id="KW-0677">Repeat</keyword>
<feature type="domain" description="RRM" evidence="5">
    <location>
        <begin position="638"/>
        <end position="714"/>
    </location>
</feature>
<feature type="compositionally biased region" description="Low complexity" evidence="4">
    <location>
        <begin position="1023"/>
        <end position="1055"/>
    </location>
</feature>